<keyword evidence="3" id="KW-0804">Transcription</keyword>
<dbReference type="GO" id="GO:0003677">
    <property type="term" value="F:DNA binding"/>
    <property type="evidence" value="ECO:0007669"/>
    <property type="project" value="UniProtKB-KW"/>
</dbReference>
<gene>
    <name evidence="5" type="primary">marR_1</name>
    <name evidence="5" type="ORF">LCB40_04720</name>
</gene>
<keyword evidence="1" id="KW-0805">Transcription regulation</keyword>
<comment type="caution">
    <text evidence="5">The sequence shown here is derived from an EMBL/GenBank/DDBJ whole genome shotgun (WGS) entry which is preliminary data.</text>
</comment>
<evidence type="ECO:0000256" key="1">
    <source>
        <dbReference type="ARBA" id="ARBA00023015"/>
    </source>
</evidence>
<dbReference type="Pfam" id="PF01047">
    <property type="entry name" value="MarR"/>
    <property type="match status" value="1"/>
</dbReference>
<dbReference type="InterPro" id="IPR036390">
    <property type="entry name" value="WH_DNA-bd_sf"/>
</dbReference>
<name>A0A916QJ22_9LACO</name>
<dbReference type="AlphaFoldDB" id="A0A916QJ22"/>
<dbReference type="SUPFAM" id="SSF46785">
    <property type="entry name" value="Winged helix' DNA-binding domain"/>
    <property type="match status" value="1"/>
</dbReference>
<reference evidence="5" key="1">
    <citation type="submission" date="2020-08" db="EMBL/GenBank/DDBJ databases">
        <title>Taxonomic study for Lactobacillus species isolated from hardwood bark.</title>
        <authorList>
            <person name="Tohno M."/>
            <person name="Tanizawa Y."/>
        </authorList>
    </citation>
    <scope>NUCLEOTIDE SEQUENCE</scope>
    <source>
        <strain evidence="5">B40</strain>
    </source>
</reference>
<evidence type="ECO:0000256" key="2">
    <source>
        <dbReference type="ARBA" id="ARBA00023125"/>
    </source>
</evidence>
<evidence type="ECO:0000313" key="5">
    <source>
        <dbReference type="EMBL" id="GFZ26592.1"/>
    </source>
</evidence>
<protein>
    <submittedName>
        <fullName evidence="5">MarR family transcriptional regulator</fullName>
    </submittedName>
</protein>
<proteinExistence type="predicted"/>
<dbReference type="PANTHER" id="PTHR42756">
    <property type="entry name" value="TRANSCRIPTIONAL REGULATOR, MARR"/>
    <property type="match status" value="1"/>
</dbReference>
<dbReference type="PANTHER" id="PTHR42756:SF1">
    <property type="entry name" value="TRANSCRIPTIONAL REPRESSOR OF EMRAB OPERON"/>
    <property type="match status" value="1"/>
</dbReference>
<dbReference type="SMART" id="SM00347">
    <property type="entry name" value="HTH_MARR"/>
    <property type="match status" value="1"/>
</dbReference>
<organism evidence="5 6">
    <name type="scientific">Lactobacillus corticis</name>
    <dbReference type="NCBI Taxonomy" id="2201249"/>
    <lineage>
        <taxon>Bacteria</taxon>
        <taxon>Bacillati</taxon>
        <taxon>Bacillota</taxon>
        <taxon>Bacilli</taxon>
        <taxon>Lactobacillales</taxon>
        <taxon>Lactobacillaceae</taxon>
        <taxon>Lactobacillus</taxon>
    </lineage>
</organism>
<sequence>MAEEMAELVLDLYERLLWCEGYELRNSPYNDLTVKELRALTLLSQTPHQTAQSVAYELRLTPGSFTATADHLVEKGYITRKKDPQDRRVSRLDLTKKGEAVAQLSLEYRLGAVKHITNDFTPEEMAVCKRCLRRGIKLLENEMELTKAKTNKNNSKS</sequence>
<feature type="domain" description="HTH marR-type" evidence="4">
    <location>
        <begin position="2"/>
        <end position="137"/>
    </location>
</feature>
<evidence type="ECO:0000259" key="4">
    <source>
        <dbReference type="PROSITE" id="PS50995"/>
    </source>
</evidence>
<dbReference type="RefSeq" id="WP_212780298.1">
    <property type="nucleotide sequence ID" value="NZ_BMAY01000003.1"/>
</dbReference>
<dbReference type="Gene3D" id="1.10.10.10">
    <property type="entry name" value="Winged helix-like DNA-binding domain superfamily/Winged helix DNA-binding domain"/>
    <property type="match status" value="1"/>
</dbReference>
<keyword evidence="6" id="KW-1185">Reference proteome</keyword>
<dbReference type="EMBL" id="BMAY01000003">
    <property type="protein sequence ID" value="GFZ26592.1"/>
    <property type="molecule type" value="Genomic_DNA"/>
</dbReference>
<dbReference type="InterPro" id="IPR036388">
    <property type="entry name" value="WH-like_DNA-bd_sf"/>
</dbReference>
<dbReference type="GO" id="GO:0003700">
    <property type="term" value="F:DNA-binding transcription factor activity"/>
    <property type="evidence" value="ECO:0007669"/>
    <property type="project" value="InterPro"/>
</dbReference>
<keyword evidence="2" id="KW-0238">DNA-binding</keyword>
<dbReference type="InterPro" id="IPR000835">
    <property type="entry name" value="HTH_MarR-typ"/>
</dbReference>
<dbReference type="PRINTS" id="PR00598">
    <property type="entry name" value="HTHMARR"/>
</dbReference>
<accession>A0A916QJ22</accession>
<dbReference type="Proteomes" id="UP000677218">
    <property type="component" value="Unassembled WGS sequence"/>
</dbReference>
<evidence type="ECO:0000256" key="3">
    <source>
        <dbReference type="ARBA" id="ARBA00023163"/>
    </source>
</evidence>
<evidence type="ECO:0000313" key="6">
    <source>
        <dbReference type="Proteomes" id="UP000677218"/>
    </source>
</evidence>
<dbReference type="PROSITE" id="PS50995">
    <property type="entry name" value="HTH_MARR_2"/>
    <property type="match status" value="1"/>
</dbReference>